<organism evidence="6">
    <name type="scientific">Anopheles funestus</name>
    <name type="common">African malaria mosquito</name>
    <dbReference type="NCBI Taxonomy" id="62324"/>
    <lineage>
        <taxon>Eukaryota</taxon>
        <taxon>Metazoa</taxon>
        <taxon>Ecdysozoa</taxon>
        <taxon>Arthropoda</taxon>
        <taxon>Hexapoda</taxon>
        <taxon>Insecta</taxon>
        <taxon>Pterygota</taxon>
        <taxon>Neoptera</taxon>
        <taxon>Endopterygota</taxon>
        <taxon>Diptera</taxon>
        <taxon>Nematocera</taxon>
        <taxon>Culicoidea</taxon>
        <taxon>Culicidae</taxon>
        <taxon>Anophelinae</taxon>
        <taxon>Anopheles</taxon>
    </lineage>
</organism>
<keyword evidence="2" id="KW-0963">Cytoplasm</keyword>
<keyword evidence="4" id="KW-0206">Cytoskeleton</keyword>
<dbReference type="EnsemblMetazoa" id="AFUN021587-RA">
    <property type="protein sequence ID" value="AFUN021587-PA"/>
    <property type="gene ID" value="AFUN021587"/>
</dbReference>
<keyword evidence="3" id="KW-0969">Cilium</keyword>
<accession>A0A4Y0BP93</accession>
<dbReference type="VEuPathDB" id="VectorBase:AFUN2_008085"/>
<dbReference type="InterPro" id="IPR006802">
    <property type="entry name" value="Radial_spoke"/>
</dbReference>
<dbReference type="AlphaFoldDB" id="A0A4Y0BP93"/>
<evidence type="ECO:0000256" key="3">
    <source>
        <dbReference type="ARBA" id="ARBA00023069"/>
    </source>
</evidence>
<dbReference type="GO" id="GO:0001534">
    <property type="term" value="C:radial spoke"/>
    <property type="evidence" value="ECO:0007669"/>
    <property type="project" value="InterPro"/>
</dbReference>
<dbReference type="VEuPathDB" id="VectorBase:AFUN021587"/>
<dbReference type="STRING" id="62324.A0A4Y0BP93"/>
<name>A0A4Y0BP93_ANOFN</name>
<evidence type="ECO:0000256" key="2">
    <source>
        <dbReference type="ARBA" id="ARBA00022490"/>
    </source>
</evidence>
<keyword evidence="5" id="KW-0966">Cell projection</keyword>
<evidence type="ECO:0000256" key="5">
    <source>
        <dbReference type="ARBA" id="ARBA00023273"/>
    </source>
</evidence>
<reference evidence="6" key="1">
    <citation type="submission" date="2020-05" db="UniProtKB">
        <authorList>
            <consortium name="EnsemblMetazoa"/>
        </authorList>
    </citation>
    <scope>IDENTIFICATION</scope>
    <source>
        <strain evidence="6">FUMOZ</strain>
    </source>
</reference>
<sequence>MECKDFVSPDAYHTENELLKAIKKKNNYSLEGNISSSKALLRRQVGRNGDNLYDLLVRLVSNLLDNTPPNVVEHFEEYCRLAKIDFLSPDRLLLHPFDLPHVNDSTVQKQVKLAKQTLKALAQIEIENVCHHTKLSLFVQRSLNMMGLDLPRGYDYFISAKIDEIFRNNRNVKSCEFWGIVRSLGCDYYVLEVELRDKSVEYCEHRGVIGTHPEIITNIIDGVLEITLQQTKSLSLLPLLTSESLDDLTQWVMNEILSQLQLVDREIEEQQCRLDIASLLTELIERLPSESSSEASSSTVLTDPCATSRLSVHSTASLLRNRLERIQLESRLNNRKYWVSENPRTKPWQELPDITMDQLESTEGLRVFLRGNLEAPVPHIVKQFNGVEKNLLRALICRISSHRDCHIDASETNISLVRCLSGMFRSITGYTQELLQERAERWWERKEQGMKYWISEIWPGLCAFPDGEQFRCYYIGWALEKRNNWYCPIVCIPKMACEYEEAALRNSDISQRTEDLNCDDVLSRTSTRSFFH</sequence>
<evidence type="ECO:0000256" key="1">
    <source>
        <dbReference type="ARBA" id="ARBA00004430"/>
    </source>
</evidence>
<proteinExistence type="predicted"/>
<dbReference type="GO" id="GO:0035082">
    <property type="term" value="P:axoneme assembly"/>
    <property type="evidence" value="ECO:0007669"/>
    <property type="project" value="TreeGrafter"/>
</dbReference>
<dbReference type="Pfam" id="PF04712">
    <property type="entry name" value="Radial_spoke"/>
    <property type="match status" value="1"/>
</dbReference>
<dbReference type="GO" id="GO:0060294">
    <property type="term" value="P:cilium movement involved in cell motility"/>
    <property type="evidence" value="ECO:0007669"/>
    <property type="project" value="InterPro"/>
</dbReference>
<evidence type="ECO:0000256" key="4">
    <source>
        <dbReference type="ARBA" id="ARBA00023212"/>
    </source>
</evidence>
<dbReference type="PANTHER" id="PTHR13159:SF0">
    <property type="entry name" value="RADIAL SPOKE HEAD 6 HOMOLOG A"/>
    <property type="match status" value="1"/>
</dbReference>
<comment type="subcellular location">
    <subcellularLocation>
        <location evidence="1">Cytoplasm</location>
        <location evidence="1">Cytoskeleton</location>
        <location evidence="1">Cilium axoneme</location>
    </subcellularLocation>
</comment>
<dbReference type="PANTHER" id="PTHR13159">
    <property type="entry name" value="RADIAL SPOKEHEAD-RELATED"/>
    <property type="match status" value="1"/>
</dbReference>
<protein>
    <submittedName>
        <fullName evidence="6">Uncharacterized protein</fullName>
    </submittedName>
</protein>
<evidence type="ECO:0000313" key="6">
    <source>
        <dbReference type="EnsemblMetazoa" id="AFUN021587-PA"/>
    </source>
</evidence>